<proteinExistence type="inferred from homology"/>
<evidence type="ECO:0000256" key="3">
    <source>
        <dbReference type="ARBA" id="ARBA00022692"/>
    </source>
</evidence>
<name>A0A3L6PP15_PANMI</name>
<keyword evidence="11" id="KW-1185">Reference proteome</keyword>
<feature type="region of interest" description="Disordered" evidence="7">
    <location>
        <begin position="702"/>
        <end position="771"/>
    </location>
</feature>
<dbReference type="OrthoDB" id="4096362at2759"/>
<evidence type="ECO:0000256" key="5">
    <source>
        <dbReference type="ARBA" id="ARBA00023136"/>
    </source>
</evidence>
<evidence type="ECO:0000259" key="9">
    <source>
        <dbReference type="Pfam" id="PF01529"/>
    </source>
</evidence>
<dbReference type="Gene3D" id="3.20.20.190">
    <property type="entry name" value="Phosphatidylinositol (PI) phosphodiesterase"/>
    <property type="match status" value="1"/>
</dbReference>
<feature type="transmembrane region" description="Helical" evidence="6">
    <location>
        <begin position="580"/>
        <end position="603"/>
    </location>
</feature>
<dbReference type="STRING" id="4540.A0A3L6PP15"/>
<dbReference type="CDD" id="cd08588">
    <property type="entry name" value="PI-PLCc_At5g67130_like"/>
    <property type="match status" value="1"/>
</dbReference>
<feature type="signal peptide" evidence="8">
    <location>
        <begin position="1"/>
        <end position="28"/>
    </location>
</feature>
<dbReference type="PROSITE" id="PS50216">
    <property type="entry name" value="DHHC"/>
    <property type="match status" value="1"/>
</dbReference>
<keyword evidence="6" id="KW-0808">Transferase</keyword>
<dbReference type="PROSITE" id="PS50007">
    <property type="entry name" value="PIPLC_X_DOMAIN"/>
    <property type="match status" value="1"/>
</dbReference>
<feature type="region of interest" description="Disordered" evidence="7">
    <location>
        <begin position="375"/>
        <end position="399"/>
    </location>
</feature>
<keyword evidence="5 6" id="KW-0472">Membrane</keyword>
<dbReference type="InterPro" id="IPR017946">
    <property type="entry name" value="PLC-like_Pdiesterase_TIM-brl"/>
</dbReference>
<feature type="domain" description="Palmitoyltransferase DHHC" evidence="9">
    <location>
        <begin position="536"/>
        <end position="661"/>
    </location>
</feature>
<keyword evidence="6" id="KW-0012">Acyltransferase</keyword>
<keyword evidence="4 6" id="KW-1133">Transmembrane helix</keyword>
<evidence type="ECO:0000256" key="7">
    <source>
        <dbReference type="SAM" id="MobiDB-lite"/>
    </source>
</evidence>
<keyword evidence="3 6" id="KW-0812">Transmembrane</keyword>
<evidence type="ECO:0000256" key="6">
    <source>
        <dbReference type="RuleBase" id="RU079119"/>
    </source>
</evidence>
<dbReference type="AlphaFoldDB" id="A0A3L6PP15"/>
<dbReference type="InterPro" id="IPR051057">
    <property type="entry name" value="PI-PLC_domain"/>
</dbReference>
<evidence type="ECO:0000313" key="11">
    <source>
        <dbReference type="Proteomes" id="UP000275267"/>
    </source>
</evidence>
<dbReference type="GO" id="GO:0006629">
    <property type="term" value="P:lipid metabolic process"/>
    <property type="evidence" value="ECO:0007669"/>
    <property type="project" value="InterPro"/>
</dbReference>
<keyword evidence="8" id="KW-0732">Signal</keyword>
<evidence type="ECO:0000313" key="10">
    <source>
        <dbReference type="EMBL" id="RLM61591.1"/>
    </source>
</evidence>
<comment type="domain">
    <text evidence="6">The DHHC domain is required for palmitoyltransferase activity.</text>
</comment>
<evidence type="ECO:0000256" key="8">
    <source>
        <dbReference type="SAM" id="SignalP"/>
    </source>
</evidence>
<dbReference type="PANTHER" id="PTHR13593">
    <property type="match status" value="1"/>
</dbReference>
<dbReference type="Pfam" id="PF26178">
    <property type="entry name" value="PI-PLC_cat"/>
    <property type="match status" value="1"/>
</dbReference>
<dbReference type="Proteomes" id="UP000275267">
    <property type="component" value="Unassembled WGS sequence"/>
</dbReference>
<feature type="transmembrane region" description="Helical" evidence="6">
    <location>
        <begin position="406"/>
        <end position="429"/>
    </location>
</feature>
<feature type="transmembrane region" description="Helical" evidence="6">
    <location>
        <begin position="623"/>
        <end position="650"/>
    </location>
</feature>
<protein>
    <recommendedName>
        <fullName evidence="6">S-acyltransferase</fullName>
        <ecNumber evidence="6">2.3.1.225</ecNumber>
    </recommendedName>
    <alternativeName>
        <fullName evidence="6">Palmitoyltransferase</fullName>
    </alternativeName>
</protein>
<evidence type="ECO:0000256" key="1">
    <source>
        <dbReference type="ARBA" id="ARBA00004141"/>
    </source>
</evidence>
<evidence type="ECO:0000256" key="4">
    <source>
        <dbReference type="ARBA" id="ARBA00022989"/>
    </source>
</evidence>
<dbReference type="SUPFAM" id="SSF51695">
    <property type="entry name" value="PLC-like phosphodiesterases"/>
    <property type="match status" value="1"/>
</dbReference>
<dbReference type="EC" id="2.3.1.225" evidence="6"/>
<comment type="caution">
    <text evidence="10">The sequence shown here is derived from an EMBL/GenBank/DDBJ whole genome shotgun (WGS) entry which is preliminary data.</text>
</comment>
<comment type="similarity">
    <text evidence="2 6">Belongs to the DHHC palmitoyltransferase family.</text>
</comment>
<dbReference type="GO" id="GO:0019706">
    <property type="term" value="F:protein-cysteine S-palmitoyltransferase activity"/>
    <property type="evidence" value="ECO:0007669"/>
    <property type="project" value="UniProtKB-EC"/>
</dbReference>
<organism evidence="10 11">
    <name type="scientific">Panicum miliaceum</name>
    <name type="common">Proso millet</name>
    <name type="synonym">Broomcorn millet</name>
    <dbReference type="NCBI Taxonomy" id="4540"/>
    <lineage>
        <taxon>Eukaryota</taxon>
        <taxon>Viridiplantae</taxon>
        <taxon>Streptophyta</taxon>
        <taxon>Embryophyta</taxon>
        <taxon>Tracheophyta</taxon>
        <taxon>Spermatophyta</taxon>
        <taxon>Magnoliopsida</taxon>
        <taxon>Liliopsida</taxon>
        <taxon>Poales</taxon>
        <taxon>Poaceae</taxon>
        <taxon>PACMAD clade</taxon>
        <taxon>Panicoideae</taxon>
        <taxon>Panicodae</taxon>
        <taxon>Paniceae</taxon>
        <taxon>Panicinae</taxon>
        <taxon>Panicum</taxon>
        <taxon>Panicum sect. Panicum</taxon>
    </lineage>
</organism>
<comment type="catalytic activity">
    <reaction evidence="6">
        <text>L-cysteinyl-[protein] + hexadecanoyl-CoA = S-hexadecanoyl-L-cysteinyl-[protein] + CoA</text>
        <dbReference type="Rhea" id="RHEA:36683"/>
        <dbReference type="Rhea" id="RHEA-COMP:10131"/>
        <dbReference type="Rhea" id="RHEA-COMP:11032"/>
        <dbReference type="ChEBI" id="CHEBI:29950"/>
        <dbReference type="ChEBI" id="CHEBI:57287"/>
        <dbReference type="ChEBI" id="CHEBI:57379"/>
        <dbReference type="ChEBI" id="CHEBI:74151"/>
        <dbReference type="EC" id="2.3.1.225"/>
    </reaction>
</comment>
<dbReference type="EMBL" id="PQIB02000016">
    <property type="protein sequence ID" value="RLM61591.1"/>
    <property type="molecule type" value="Genomic_DNA"/>
</dbReference>
<gene>
    <name evidence="10" type="ORF">C2845_PM14G00260</name>
</gene>
<feature type="compositionally biased region" description="Basic and acidic residues" evidence="7">
    <location>
        <begin position="717"/>
        <end position="727"/>
    </location>
</feature>
<dbReference type="PANTHER" id="PTHR13593:SF145">
    <property type="entry name" value="OS08G0103500 PROTEIN"/>
    <property type="match status" value="1"/>
</dbReference>
<sequence>MAAPGRLLLLATAASLAATLLLLRPASALQVGDTCSADAACGSGLHCSACGPAGDKICTRAAPIDPATHGTGLPFNNYSWLTTHNSFALTGAVSATGAAIISPTNQEDTVTAQLKNGVRGLMLDTYDFNNDVWLCHSFGGNCYNITAFQPAINVFKEIQTFLDANPSEVITIFLEDYTATGSLPKVFNASGLMKYWFPVAKMPKSGGNWPLLKDMINQNQRLVVFTSKKSKEASEGIAYEWNYVAENQYGNEGMVAGKCPNRAESPAMDSKSQSLVLMNFFTTDPSQTGVCGNNSAPLVSMLKTCHAASGNRWPNYIAVDFYMRSDGGGAPLATDMANGHMVCGCDNIAYCKVRNEGMFLSGHFDIRDLRDTAAATTQGTHARQQRLKSRRRELGNGTGVSSSMELLPGTGVSACVAALIILCGGRLIFGPDAKATLLSFALIAIPVAVFCAFVAKHLIHIFPAYNAGYAILAVTIALTIYVLLLLILTSSQDPGIVPRNSHPPVEEFSHNASAPHTLQFPRVKEVMVNGVPVKVKYCETCMIYRPPRCSHCSKCDNCVERFDHHCPWVGQCIGERNYRYFFCFVSSAAILCIYVCAMCGLYIKLLMSRGHHSLAKAIKESPASLAVMGYCFVCFWFVGGLTGFHSYLIATNKTTYENIKYKYNNQPNVYDHGCVRNCHEFWCTKRKPSKINLRAIVQEEHEVAQPQTSYSNVPEDDAPHRPRAKVEDDLEMGLSILKSPRRRTDELSDEELESGSNGVKYRTPDSDTTSL</sequence>
<dbReference type="GO" id="GO:0008081">
    <property type="term" value="F:phosphoric diester hydrolase activity"/>
    <property type="evidence" value="ECO:0007669"/>
    <property type="project" value="InterPro"/>
</dbReference>
<evidence type="ECO:0000256" key="2">
    <source>
        <dbReference type="ARBA" id="ARBA00008574"/>
    </source>
</evidence>
<comment type="subcellular location">
    <subcellularLocation>
        <location evidence="1">Membrane</location>
        <topology evidence="1">Multi-pass membrane protein</topology>
    </subcellularLocation>
</comment>
<reference evidence="11" key="1">
    <citation type="journal article" date="2019" name="Nat. Commun.">
        <title>The genome of broomcorn millet.</title>
        <authorList>
            <person name="Zou C."/>
            <person name="Miki D."/>
            <person name="Li D."/>
            <person name="Tang Q."/>
            <person name="Xiao L."/>
            <person name="Rajput S."/>
            <person name="Deng P."/>
            <person name="Jia W."/>
            <person name="Huang R."/>
            <person name="Zhang M."/>
            <person name="Sun Y."/>
            <person name="Hu J."/>
            <person name="Fu X."/>
            <person name="Schnable P.S."/>
            <person name="Li F."/>
            <person name="Zhang H."/>
            <person name="Feng B."/>
            <person name="Zhu X."/>
            <person name="Liu R."/>
            <person name="Schnable J.C."/>
            <person name="Zhu J.-K."/>
            <person name="Zhang H."/>
        </authorList>
    </citation>
    <scope>NUCLEOTIDE SEQUENCE [LARGE SCALE GENOMIC DNA]</scope>
</reference>
<feature type="chain" id="PRO_5017959745" description="S-acyltransferase" evidence="8">
    <location>
        <begin position="29"/>
        <end position="771"/>
    </location>
</feature>
<accession>A0A3L6PP15</accession>
<dbReference type="GO" id="GO:0016020">
    <property type="term" value="C:membrane"/>
    <property type="evidence" value="ECO:0007669"/>
    <property type="project" value="UniProtKB-SubCell"/>
</dbReference>
<feature type="transmembrane region" description="Helical" evidence="6">
    <location>
        <begin position="467"/>
        <end position="489"/>
    </location>
</feature>
<dbReference type="Pfam" id="PF01529">
    <property type="entry name" value="DHHC"/>
    <property type="match status" value="1"/>
</dbReference>
<dbReference type="InterPro" id="IPR001594">
    <property type="entry name" value="Palmitoyltrfase_DHHC"/>
</dbReference>
<feature type="transmembrane region" description="Helical" evidence="6">
    <location>
        <begin position="436"/>
        <end position="455"/>
    </location>
</feature>